<dbReference type="NCBIfam" id="TIGR04183">
    <property type="entry name" value="Por_Secre_tail"/>
    <property type="match status" value="1"/>
</dbReference>
<feature type="domain" description="Secretion system C-terminal sorting" evidence="2">
    <location>
        <begin position="73"/>
        <end position="149"/>
    </location>
</feature>
<dbReference type="InterPro" id="IPR026444">
    <property type="entry name" value="Secre_tail"/>
</dbReference>
<name>A0A098LJ78_9BACT</name>
<dbReference type="EMBL" id="BBLT01000008">
    <property type="protein sequence ID" value="GAL86519.1"/>
    <property type="molecule type" value="Genomic_DNA"/>
</dbReference>
<dbReference type="Gene3D" id="2.60.40.10">
    <property type="entry name" value="Immunoglobulins"/>
    <property type="match status" value="1"/>
</dbReference>
<evidence type="ECO:0000313" key="4">
    <source>
        <dbReference type="Proteomes" id="UP000030185"/>
    </source>
</evidence>
<comment type="caution">
    <text evidence="3">The sequence shown here is derived from an EMBL/GenBank/DDBJ whole genome shotgun (WGS) entry which is preliminary data.</text>
</comment>
<evidence type="ECO:0000313" key="3">
    <source>
        <dbReference type="EMBL" id="GAL86519.1"/>
    </source>
</evidence>
<dbReference type="Pfam" id="PF18962">
    <property type="entry name" value="Por_Secre_tail"/>
    <property type="match status" value="1"/>
</dbReference>
<dbReference type="eggNOG" id="COG3291">
    <property type="taxonomic scope" value="Bacteria"/>
</dbReference>
<feature type="region of interest" description="Disordered" evidence="1">
    <location>
        <begin position="1"/>
        <end position="26"/>
    </location>
</feature>
<evidence type="ECO:0000259" key="2">
    <source>
        <dbReference type="Pfam" id="PF18962"/>
    </source>
</evidence>
<gene>
    <name evidence="3" type="ORF">MYP_3749</name>
</gene>
<organism evidence="3 4">
    <name type="scientific">Sporocytophaga myxococcoides</name>
    <dbReference type="NCBI Taxonomy" id="153721"/>
    <lineage>
        <taxon>Bacteria</taxon>
        <taxon>Pseudomonadati</taxon>
        <taxon>Bacteroidota</taxon>
        <taxon>Cytophagia</taxon>
        <taxon>Cytophagales</taxon>
        <taxon>Cytophagaceae</taxon>
        <taxon>Sporocytophaga</taxon>
    </lineage>
</organism>
<keyword evidence="4" id="KW-1185">Reference proteome</keyword>
<dbReference type="AlphaFoldDB" id="A0A098LJ78"/>
<accession>A0A098LJ78</accession>
<protein>
    <recommendedName>
        <fullName evidence="2">Secretion system C-terminal sorting domain-containing protein</fullName>
    </recommendedName>
</protein>
<dbReference type="InterPro" id="IPR013783">
    <property type="entry name" value="Ig-like_fold"/>
</dbReference>
<dbReference type="Proteomes" id="UP000030185">
    <property type="component" value="Unassembled WGS sequence"/>
</dbReference>
<sequence length="150" mass="16003">MSGGTSPYTYSWSPSQGLNQDNTANPAASPIGSTIYTMTVTDSKGCSNSKSVTVTVNGVPVGIFNGYASSINLYPNPTSSRLFITSDLIPGKELKLEVFNPQGISVYENLLYSSNGTLDATIDLPEDIKGLVMIKLSSNDLLVVRKIMVE</sequence>
<evidence type="ECO:0000256" key="1">
    <source>
        <dbReference type="SAM" id="MobiDB-lite"/>
    </source>
</evidence>
<dbReference type="STRING" id="153721.MYP_3749"/>
<proteinExistence type="predicted"/>
<reference evidence="3 4" key="1">
    <citation type="submission" date="2014-09" db="EMBL/GenBank/DDBJ databases">
        <title>Sporocytophaga myxococcoides PG-01 genome sequencing.</title>
        <authorList>
            <person name="Liu L."/>
            <person name="Gao P.J."/>
            <person name="Chen G.J."/>
            <person name="Wang L.S."/>
        </authorList>
    </citation>
    <scope>NUCLEOTIDE SEQUENCE [LARGE SCALE GENOMIC DNA]</scope>
    <source>
        <strain evidence="3 4">PG-01</strain>
    </source>
</reference>